<sequence length="374" mass="42893">MRKSGLGGTTPFSITTKPNVLTPLTNEEMIDRRGESALWYRLTPCPCPMEERVPDCKFCFEGLVRTFQEDLEISEEMAYKIEGNKVFTRFAPIAEIASATLISRETFKPLTVKRIHDDFFEVEEDLKYWNSVLLKYKVKMEESLTVEAKGENEYVLFPKLPLGAIMGVEEVFYIPEIGEPVEIEFSGFTFNSVVFPKRVNGIYRLKLKFQYPVKIAYKTYRQESDARKIFDRSQITFQDGELMAVIGGGYRMGEGDLVTLLVSTLRHSEFVPFQTGNYDILSYSPVTNVERIFSKGTHGLIQHKKGEDFILFGDSKIKWITDKPRNGYSLIYDYHPTFRISGFIEGGSGEDRDKPKLFKMKPISNLNMRGIPGE</sequence>
<organism evidence="1 2">
    <name type="scientific">Leptospira barantonii</name>
    <dbReference type="NCBI Taxonomy" id="2023184"/>
    <lineage>
        <taxon>Bacteria</taxon>
        <taxon>Pseudomonadati</taxon>
        <taxon>Spirochaetota</taxon>
        <taxon>Spirochaetia</taxon>
        <taxon>Leptospirales</taxon>
        <taxon>Leptospiraceae</taxon>
        <taxon>Leptospira</taxon>
    </lineage>
</organism>
<evidence type="ECO:0000313" key="1">
    <source>
        <dbReference type="EMBL" id="TGM04836.1"/>
    </source>
</evidence>
<dbReference type="Proteomes" id="UP000298429">
    <property type="component" value="Unassembled WGS sequence"/>
</dbReference>
<dbReference type="RefSeq" id="WP_135670396.1">
    <property type="nucleotide sequence ID" value="NZ_RQGN01000038.1"/>
</dbReference>
<protein>
    <submittedName>
        <fullName evidence="1">Uncharacterized protein</fullName>
    </submittedName>
</protein>
<accession>A0A5F2BGZ0</accession>
<proteinExistence type="predicted"/>
<gene>
    <name evidence="1" type="ORF">EHQ76_07265</name>
</gene>
<comment type="caution">
    <text evidence="1">The sequence shown here is derived from an EMBL/GenBank/DDBJ whole genome shotgun (WGS) entry which is preliminary data.</text>
</comment>
<dbReference type="AlphaFoldDB" id="A0A5F2BGZ0"/>
<name>A0A5F2BGZ0_9LEPT</name>
<evidence type="ECO:0000313" key="2">
    <source>
        <dbReference type="Proteomes" id="UP000298429"/>
    </source>
</evidence>
<dbReference type="OrthoDB" id="342842at2"/>
<reference evidence="1 2" key="1">
    <citation type="journal article" date="2019" name="PLoS Negl. Trop. Dis.">
        <title>Revisiting the worldwide diversity of Leptospira species in the environment.</title>
        <authorList>
            <person name="Vincent A.T."/>
            <person name="Schiettekatte O."/>
            <person name="Bourhy P."/>
            <person name="Veyrier F.J."/>
            <person name="Picardeau M."/>
        </authorList>
    </citation>
    <scope>NUCLEOTIDE SEQUENCE [LARGE SCALE GENOMIC DNA]</scope>
    <source>
        <strain evidence="1 2">201702444</strain>
    </source>
</reference>
<dbReference type="EMBL" id="RQGN01000038">
    <property type="protein sequence ID" value="TGM04836.1"/>
    <property type="molecule type" value="Genomic_DNA"/>
</dbReference>